<evidence type="ECO:0000259" key="5">
    <source>
        <dbReference type="PROSITE" id="PS50850"/>
    </source>
</evidence>
<accession>A0ABX9MTJ6</accession>
<feature type="transmembrane region" description="Helical" evidence="4">
    <location>
        <begin position="100"/>
        <end position="122"/>
    </location>
</feature>
<keyword evidence="7" id="KW-1185">Reference proteome</keyword>
<protein>
    <submittedName>
        <fullName evidence="6">MFS transporter</fullName>
    </submittedName>
</protein>
<feature type="transmembrane region" description="Helical" evidence="4">
    <location>
        <begin position="364"/>
        <end position="386"/>
    </location>
</feature>
<dbReference type="Gene3D" id="1.20.1250.20">
    <property type="entry name" value="MFS general substrate transporter like domains"/>
    <property type="match status" value="1"/>
</dbReference>
<dbReference type="InterPro" id="IPR011701">
    <property type="entry name" value="MFS"/>
</dbReference>
<evidence type="ECO:0000256" key="2">
    <source>
        <dbReference type="ARBA" id="ARBA00022989"/>
    </source>
</evidence>
<comment type="caution">
    <text evidence="6">The sequence shown here is derived from an EMBL/GenBank/DDBJ whole genome shotgun (WGS) entry which is preliminary data.</text>
</comment>
<gene>
    <name evidence="6" type="ORF">CJO09_12850</name>
</gene>
<dbReference type="RefSeq" id="WP_119442695.1">
    <property type="nucleotide sequence ID" value="NZ_CP170494.1"/>
</dbReference>
<dbReference type="EMBL" id="NQOU01000005">
    <property type="protein sequence ID" value="RII82230.1"/>
    <property type="molecule type" value="Genomic_DNA"/>
</dbReference>
<feature type="transmembrane region" description="Helical" evidence="4">
    <location>
        <begin position="277"/>
        <end position="293"/>
    </location>
</feature>
<dbReference type="CDD" id="cd17324">
    <property type="entry name" value="MFS_NepI_like"/>
    <property type="match status" value="1"/>
</dbReference>
<keyword evidence="3 4" id="KW-0472">Membrane</keyword>
<dbReference type="Pfam" id="PF07690">
    <property type="entry name" value="MFS_1"/>
    <property type="match status" value="1"/>
</dbReference>
<keyword evidence="1 4" id="KW-0812">Transmembrane</keyword>
<feature type="transmembrane region" description="Helical" evidence="4">
    <location>
        <begin position="338"/>
        <end position="358"/>
    </location>
</feature>
<feature type="domain" description="Major facilitator superfamily (MFS) profile" evidence="5">
    <location>
        <begin position="1"/>
        <end position="390"/>
    </location>
</feature>
<proteinExistence type="predicted"/>
<evidence type="ECO:0000256" key="1">
    <source>
        <dbReference type="ARBA" id="ARBA00022692"/>
    </source>
</evidence>
<feature type="transmembrane region" description="Helical" evidence="4">
    <location>
        <begin position="44"/>
        <end position="65"/>
    </location>
</feature>
<keyword evidence="2 4" id="KW-1133">Transmembrane helix</keyword>
<name>A0ABX9MTJ6_9BURK</name>
<feature type="transmembrane region" description="Helical" evidence="4">
    <location>
        <begin position="244"/>
        <end position="265"/>
    </location>
</feature>
<dbReference type="PANTHER" id="PTHR42910:SF1">
    <property type="entry name" value="MAJOR FACILITATOR SUPERFAMILY (MFS) PROFILE DOMAIN-CONTAINING PROTEIN"/>
    <property type="match status" value="1"/>
</dbReference>
<dbReference type="Proteomes" id="UP000266483">
    <property type="component" value="Unassembled WGS sequence"/>
</dbReference>
<evidence type="ECO:0000313" key="6">
    <source>
        <dbReference type="EMBL" id="RII82230.1"/>
    </source>
</evidence>
<organism evidence="6 7">
    <name type="scientific">Neopusillimonas maritima</name>
    <dbReference type="NCBI Taxonomy" id="2026239"/>
    <lineage>
        <taxon>Bacteria</taxon>
        <taxon>Pseudomonadati</taxon>
        <taxon>Pseudomonadota</taxon>
        <taxon>Betaproteobacteria</taxon>
        <taxon>Burkholderiales</taxon>
        <taxon>Alcaligenaceae</taxon>
        <taxon>Neopusillimonas</taxon>
    </lineage>
</organism>
<evidence type="ECO:0000256" key="3">
    <source>
        <dbReference type="ARBA" id="ARBA00023136"/>
    </source>
</evidence>
<reference evidence="6 7" key="1">
    <citation type="submission" date="2017-08" db="EMBL/GenBank/DDBJ databases">
        <title>Pusillimonas indicus sp. nov., a member of the family Alcaligenaceae isolated from surface seawater.</title>
        <authorList>
            <person name="Li J."/>
        </authorList>
    </citation>
    <scope>NUCLEOTIDE SEQUENCE [LARGE SCALE GENOMIC DNA]</scope>
    <source>
        <strain evidence="6 7">17-4A</strain>
    </source>
</reference>
<feature type="transmembrane region" description="Helical" evidence="4">
    <location>
        <begin position="134"/>
        <end position="152"/>
    </location>
</feature>
<feature type="transmembrane region" description="Helical" evidence="4">
    <location>
        <begin position="77"/>
        <end position="94"/>
    </location>
</feature>
<dbReference type="InterPro" id="IPR020846">
    <property type="entry name" value="MFS_dom"/>
</dbReference>
<feature type="transmembrane region" description="Helical" evidence="4">
    <location>
        <begin position="217"/>
        <end position="238"/>
    </location>
</feature>
<evidence type="ECO:0000256" key="4">
    <source>
        <dbReference type="SAM" id="Phobius"/>
    </source>
</evidence>
<dbReference type="PANTHER" id="PTHR42910">
    <property type="entry name" value="TRANSPORTER SCO4007-RELATED"/>
    <property type="match status" value="1"/>
</dbReference>
<feature type="transmembrane region" description="Helical" evidence="4">
    <location>
        <begin position="299"/>
        <end position="317"/>
    </location>
</feature>
<dbReference type="InterPro" id="IPR036259">
    <property type="entry name" value="MFS_trans_sf"/>
</dbReference>
<sequence length="393" mass="41677">MAGAQSLSTFLVWLMATAIGGAVASNYYAQPLLDSIATEYSVSYGAVGIIVTVAQIGYGIGLLLLVPLGDKFEKRNLICIMTLISASGLLISGLSPSLPFLLLGTGITALFSVVTQLLIPFGAQLARPEMRGRIVGVLMSGLLMGILLGRSVSGGLSAFGSWRIVYFVAAVFMSLVALLLWKLLPQHRNEKQVSYAELLLSVGRLFAQEPVLRSRSVMGALSFGLFALFWTPLSFLLSAPPYEYSNAVIGLFGLTGAAGAISAGWAGRLADKGRSNLAVILGLVIMLGSWIPLGFSPVSVIALVVGVIFLDFAVQLVHVSNMNTIIKLHPEQRSRLNAGYMTAYFVGGASGSFIAAHIYEDYGWLGITLTGFGLSLLALTLGLNGLHREKRSA</sequence>
<dbReference type="SUPFAM" id="SSF103473">
    <property type="entry name" value="MFS general substrate transporter"/>
    <property type="match status" value="1"/>
</dbReference>
<evidence type="ECO:0000313" key="7">
    <source>
        <dbReference type="Proteomes" id="UP000266483"/>
    </source>
</evidence>
<feature type="transmembrane region" description="Helical" evidence="4">
    <location>
        <begin position="164"/>
        <end position="184"/>
    </location>
</feature>
<dbReference type="PROSITE" id="PS50850">
    <property type="entry name" value="MFS"/>
    <property type="match status" value="1"/>
</dbReference>